<keyword evidence="4" id="KW-0812">Transmembrane</keyword>
<keyword evidence="6" id="KW-1185">Reference proteome</keyword>
<comment type="similarity">
    <text evidence="1">Belongs to the glycosyltransferase 2 family.</text>
</comment>
<evidence type="ECO:0000256" key="3">
    <source>
        <dbReference type="ARBA" id="ARBA00022679"/>
    </source>
</evidence>
<protein>
    <submittedName>
        <fullName evidence="5">Glycosyl transferase</fullName>
    </submittedName>
</protein>
<sequence>MKITVLVPTYRRTSDLARCLDALARQRRAADEVLVVCRGADEETQAWLVIEKSRARLPLVKVEVSQGGQVAALNAGLDAVTGDIVAITDDDAAPRPTWLERIERHFANSPDVGGVGGRDWVHEHGMTLDAAEPDVGRWQFPGRAIGNHHLGVGAARDVDFLKGANMSYRVSAISGNAIRFDTRLRGSGAQVNNDMAFASTVRRAGWRLVYDPAVEVDHYPAQRFDEDARAVRGSRSWVAIENESYNLHLIVRDEYRGARRGMALLWLTVVGHGACLGWVNLARARFIHRETTALQRWRAARSGAALAKRDHVQRRLDSVEREFAG</sequence>
<feature type="transmembrane region" description="Helical" evidence="4">
    <location>
        <begin position="263"/>
        <end position="281"/>
    </location>
</feature>
<dbReference type="Gene3D" id="3.90.550.10">
    <property type="entry name" value="Spore Coat Polysaccharide Biosynthesis Protein SpsA, Chain A"/>
    <property type="match status" value="1"/>
</dbReference>
<evidence type="ECO:0000313" key="5">
    <source>
        <dbReference type="EMBL" id="KLU20776.1"/>
    </source>
</evidence>
<accession>A0A0J1CK05</accession>
<dbReference type="RefSeq" id="WP_047897688.1">
    <property type="nucleotide sequence ID" value="NZ_AEJF01000241.1"/>
</dbReference>
<keyword evidence="3 5" id="KW-0808">Transferase</keyword>
<organism evidence="5 6">
    <name type="scientific">Caballeronia mineralivorans PML1(12)</name>
    <dbReference type="NCBI Taxonomy" id="908627"/>
    <lineage>
        <taxon>Bacteria</taxon>
        <taxon>Pseudomonadati</taxon>
        <taxon>Pseudomonadota</taxon>
        <taxon>Betaproteobacteria</taxon>
        <taxon>Burkholderiales</taxon>
        <taxon>Burkholderiaceae</taxon>
        <taxon>Caballeronia</taxon>
    </lineage>
</organism>
<proteinExistence type="inferred from homology"/>
<dbReference type="Pfam" id="PF13641">
    <property type="entry name" value="Glyco_tranf_2_3"/>
    <property type="match status" value="1"/>
</dbReference>
<gene>
    <name evidence="5" type="ORF">EOS_39560</name>
</gene>
<dbReference type="PATRIC" id="fig|908627.4.peg.8858"/>
<dbReference type="AlphaFoldDB" id="A0A0J1CK05"/>
<dbReference type="PANTHER" id="PTHR43179">
    <property type="entry name" value="RHAMNOSYLTRANSFERASE WBBL"/>
    <property type="match status" value="1"/>
</dbReference>
<dbReference type="InterPro" id="IPR029044">
    <property type="entry name" value="Nucleotide-diphossugar_trans"/>
</dbReference>
<dbReference type="GO" id="GO:0016757">
    <property type="term" value="F:glycosyltransferase activity"/>
    <property type="evidence" value="ECO:0007669"/>
    <property type="project" value="UniProtKB-KW"/>
</dbReference>
<keyword evidence="2" id="KW-0328">Glycosyltransferase</keyword>
<evidence type="ECO:0000313" key="6">
    <source>
        <dbReference type="Proteomes" id="UP000035963"/>
    </source>
</evidence>
<keyword evidence="4" id="KW-0472">Membrane</keyword>
<keyword evidence="4" id="KW-1133">Transmembrane helix</keyword>
<name>A0A0J1CK05_9BURK</name>
<reference evidence="5 6" key="1">
    <citation type="journal article" date="2015" name="Genome Announc.">
        <title>Draft Genome Sequence of Burkholderia sp. Strain PML1(12), an Ectomycorrhizosphere-Inhabiting Bacterium with Effective Mineral-Weathering Ability.</title>
        <authorList>
            <person name="Uroz S."/>
            <person name="Oger P."/>
        </authorList>
    </citation>
    <scope>NUCLEOTIDE SEQUENCE [LARGE SCALE GENOMIC DNA]</scope>
    <source>
        <strain evidence="6">PML1(12)</strain>
    </source>
</reference>
<dbReference type="OrthoDB" id="9816564at2"/>
<evidence type="ECO:0000256" key="1">
    <source>
        <dbReference type="ARBA" id="ARBA00006739"/>
    </source>
</evidence>
<dbReference type="EMBL" id="AEJF01000241">
    <property type="protein sequence ID" value="KLU20776.1"/>
    <property type="molecule type" value="Genomic_DNA"/>
</dbReference>
<comment type="caution">
    <text evidence="5">The sequence shown here is derived from an EMBL/GenBank/DDBJ whole genome shotgun (WGS) entry which is preliminary data.</text>
</comment>
<evidence type="ECO:0000256" key="4">
    <source>
        <dbReference type="SAM" id="Phobius"/>
    </source>
</evidence>
<evidence type="ECO:0000256" key="2">
    <source>
        <dbReference type="ARBA" id="ARBA00022676"/>
    </source>
</evidence>
<dbReference type="Proteomes" id="UP000035963">
    <property type="component" value="Unassembled WGS sequence"/>
</dbReference>
<dbReference type="PANTHER" id="PTHR43179:SF12">
    <property type="entry name" value="GALACTOFURANOSYLTRANSFERASE GLFT2"/>
    <property type="match status" value="1"/>
</dbReference>
<dbReference type="CDD" id="cd00761">
    <property type="entry name" value="Glyco_tranf_GTA_type"/>
    <property type="match status" value="1"/>
</dbReference>
<dbReference type="SUPFAM" id="SSF53448">
    <property type="entry name" value="Nucleotide-diphospho-sugar transferases"/>
    <property type="match status" value="1"/>
</dbReference>